<dbReference type="EMBL" id="JAEHTE010000001">
    <property type="protein sequence ID" value="MBI6882765.1"/>
    <property type="molecule type" value="Genomic_DNA"/>
</dbReference>
<dbReference type="AlphaFoldDB" id="A0A8I1EAB9"/>
<dbReference type="Proteomes" id="UP000637061">
    <property type="component" value="Unassembled WGS sequence"/>
</dbReference>
<organism evidence="1 2">
    <name type="scientific">Pseudomonas putida</name>
    <name type="common">Arthrobacter siderocapsulatus</name>
    <dbReference type="NCBI Taxonomy" id="303"/>
    <lineage>
        <taxon>Bacteria</taxon>
        <taxon>Pseudomonadati</taxon>
        <taxon>Pseudomonadota</taxon>
        <taxon>Gammaproteobacteria</taxon>
        <taxon>Pseudomonadales</taxon>
        <taxon>Pseudomonadaceae</taxon>
        <taxon>Pseudomonas</taxon>
    </lineage>
</organism>
<accession>A0A8I1EAB9</accession>
<dbReference type="RefSeq" id="WP_198746372.1">
    <property type="nucleotide sequence ID" value="NZ_JAEHTE010000001.1"/>
</dbReference>
<protein>
    <submittedName>
        <fullName evidence="1">Uncharacterized protein</fullName>
    </submittedName>
</protein>
<proteinExistence type="predicted"/>
<sequence>MNGQTGQHWACQPKELQDNPLATFFDNSEDDGEKKVKPATQAQLQRYAWIKNWIKTRPSGSNCVQPVDRAFVEAYIEAHQAKSSIVHSLAPTCPQLTRDLNHMHRLGHFSRKATTTYQHANADYPKWIYTYQLTGKAQ</sequence>
<evidence type="ECO:0000313" key="1">
    <source>
        <dbReference type="EMBL" id="MBI6882765.1"/>
    </source>
</evidence>
<reference evidence="1" key="1">
    <citation type="submission" date="2020-12" db="EMBL/GenBank/DDBJ databases">
        <title>Enhanced detection system for hospital associated transmission using whole genome sequencing surveillance.</title>
        <authorList>
            <person name="Harrison L.H."/>
            <person name="Van Tyne D."/>
            <person name="Marsh J.W."/>
            <person name="Griffith M.P."/>
            <person name="Snyder D.J."/>
            <person name="Cooper V.S."/>
            <person name="Mustapha M."/>
        </authorList>
    </citation>
    <scope>NUCLEOTIDE SEQUENCE</scope>
    <source>
        <strain evidence="1">PSB00042</strain>
    </source>
</reference>
<gene>
    <name evidence="1" type="ORF">JEU22_02470</name>
</gene>
<name>A0A8I1EAB9_PSEPU</name>
<evidence type="ECO:0000313" key="2">
    <source>
        <dbReference type="Proteomes" id="UP000637061"/>
    </source>
</evidence>
<comment type="caution">
    <text evidence="1">The sequence shown here is derived from an EMBL/GenBank/DDBJ whole genome shotgun (WGS) entry which is preliminary data.</text>
</comment>